<feature type="domain" description="CBS" evidence="2">
    <location>
        <begin position="110"/>
        <end position="168"/>
    </location>
</feature>
<dbReference type="EMBL" id="JAENJH010000004">
    <property type="protein sequence ID" value="MBK1786653.1"/>
    <property type="molecule type" value="Genomic_DNA"/>
</dbReference>
<dbReference type="InterPro" id="IPR000644">
    <property type="entry name" value="CBS_dom"/>
</dbReference>
<evidence type="ECO:0000313" key="3">
    <source>
        <dbReference type="EMBL" id="MBK1786653.1"/>
    </source>
</evidence>
<proteinExistence type="predicted"/>
<dbReference type="AlphaFoldDB" id="A0A934QWL9"/>
<reference evidence="3" key="1">
    <citation type="submission" date="2020-12" db="EMBL/GenBank/DDBJ databases">
        <title>Prauserella sp. ASG 168, a novel actinomycete isolated from cave rock.</title>
        <authorList>
            <person name="Suriyachadkun C."/>
        </authorList>
    </citation>
    <scope>NUCLEOTIDE SEQUENCE</scope>
    <source>
        <strain evidence="3">ASG 168</strain>
    </source>
</reference>
<gene>
    <name evidence="3" type="ORF">JHE00_20175</name>
</gene>
<evidence type="ECO:0000313" key="4">
    <source>
        <dbReference type="Proteomes" id="UP000635245"/>
    </source>
</evidence>
<dbReference type="Pfam" id="PF00571">
    <property type="entry name" value="CBS"/>
    <property type="match status" value="1"/>
</dbReference>
<dbReference type="Proteomes" id="UP000635245">
    <property type="component" value="Unassembled WGS sequence"/>
</dbReference>
<sequence>MTTLGTLSSRALRNGAMQAHEIAVNVPTVTIDDPVAKAVRVMAVGRLPGLIIVDDKARPRVVLPGTQVLRLLVPASYQEDPALIRTIDEAHADEFWSELGDRTVGDCLPKQPSKPVTVPAEATLLEVAALMARTHSPLVAVTSTGGTLVGAVTLDRMLTSLALSGIED</sequence>
<name>A0A934QWL9_9PSEU</name>
<evidence type="ECO:0000256" key="1">
    <source>
        <dbReference type="PROSITE-ProRule" id="PRU00703"/>
    </source>
</evidence>
<comment type="caution">
    <text evidence="3">The sequence shown here is derived from an EMBL/GenBank/DDBJ whole genome shotgun (WGS) entry which is preliminary data.</text>
</comment>
<dbReference type="SUPFAM" id="SSF54631">
    <property type="entry name" value="CBS-domain pair"/>
    <property type="match status" value="1"/>
</dbReference>
<dbReference type="CDD" id="cd17788">
    <property type="entry name" value="CBS_pair_bac"/>
    <property type="match status" value="1"/>
</dbReference>
<organism evidence="3 4">
    <name type="scientific">Prauserella cavernicola</name>
    <dbReference type="NCBI Taxonomy" id="2800127"/>
    <lineage>
        <taxon>Bacteria</taxon>
        <taxon>Bacillati</taxon>
        <taxon>Actinomycetota</taxon>
        <taxon>Actinomycetes</taxon>
        <taxon>Pseudonocardiales</taxon>
        <taxon>Pseudonocardiaceae</taxon>
        <taxon>Prauserella</taxon>
    </lineage>
</organism>
<keyword evidence="1" id="KW-0129">CBS domain</keyword>
<evidence type="ECO:0000259" key="2">
    <source>
        <dbReference type="PROSITE" id="PS51371"/>
    </source>
</evidence>
<dbReference type="PROSITE" id="PS51371">
    <property type="entry name" value="CBS"/>
    <property type="match status" value="1"/>
</dbReference>
<keyword evidence="4" id="KW-1185">Reference proteome</keyword>
<dbReference type="InterPro" id="IPR046342">
    <property type="entry name" value="CBS_dom_sf"/>
</dbReference>
<dbReference type="SMART" id="SM00116">
    <property type="entry name" value="CBS"/>
    <property type="match status" value="2"/>
</dbReference>
<accession>A0A934QWL9</accession>
<dbReference type="Gene3D" id="3.10.580.10">
    <property type="entry name" value="CBS-domain"/>
    <property type="match status" value="1"/>
</dbReference>
<protein>
    <submittedName>
        <fullName evidence="3">CBS domain-containing protein</fullName>
    </submittedName>
</protein>